<dbReference type="InterPro" id="IPR036165">
    <property type="entry name" value="YefM-like_sf"/>
</dbReference>
<evidence type="ECO:0000256" key="1">
    <source>
        <dbReference type="ARBA" id="ARBA00009981"/>
    </source>
</evidence>
<dbReference type="RefSeq" id="WP_368498541.1">
    <property type="nucleotide sequence ID" value="NZ_CP162511.1"/>
</dbReference>
<dbReference type="Gene3D" id="3.40.1620.10">
    <property type="entry name" value="YefM-like domain"/>
    <property type="match status" value="1"/>
</dbReference>
<name>A0AB39BJL2_9MICO</name>
<dbReference type="Pfam" id="PF02604">
    <property type="entry name" value="PhdYeFM_antitox"/>
    <property type="match status" value="1"/>
</dbReference>
<dbReference type="InterPro" id="IPR006442">
    <property type="entry name" value="Antitoxin_Phd/YefM"/>
</dbReference>
<comment type="function">
    <text evidence="2">Antitoxin component of a type II toxin-antitoxin (TA) system.</text>
</comment>
<dbReference type="AlphaFoldDB" id="A0AB39BJL2"/>
<gene>
    <name evidence="3" type="ORF">ABFY20_03380</name>
</gene>
<accession>A0AB39BJL2</accession>
<reference evidence="3" key="1">
    <citation type="submission" date="2024-05" db="EMBL/GenBank/DDBJ databases">
        <title>Herbiconiux sp. A18JL235.</title>
        <authorList>
            <person name="Zhang G."/>
        </authorList>
    </citation>
    <scope>NUCLEOTIDE SEQUENCE</scope>
    <source>
        <strain evidence="3">A18JL235</strain>
    </source>
</reference>
<proteinExistence type="inferred from homology"/>
<protein>
    <recommendedName>
        <fullName evidence="2">Antitoxin</fullName>
    </recommendedName>
</protein>
<organism evidence="3">
    <name type="scientific">Herbiconiux sp. A18JL235</name>
    <dbReference type="NCBI Taxonomy" id="3152363"/>
    <lineage>
        <taxon>Bacteria</taxon>
        <taxon>Bacillati</taxon>
        <taxon>Actinomycetota</taxon>
        <taxon>Actinomycetes</taxon>
        <taxon>Micrococcales</taxon>
        <taxon>Microbacteriaceae</taxon>
        <taxon>Herbiconiux</taxon>
    </lineage>
</organism>
<dbReference type="EMBL" id="CP162511">
    <property type="protein sequence ID" value="XDI06152.1"/>
    <property type="molecule type" value="Genomic_DNA"/>
</dbReference>
<evidence type="ECO:0000313" key="3">
    <source>
        <dbReference type="EMBL" id="XDI06152.1"/>
    </source>
</evidence>
<comment type="similarity">
    <text evidence="1 2">Belongs to the phD/YefM antitoxin family.</text>
</comment>
<dbReference type="NCBIfam" id="TIGR01552">
    <property type="entry name" value="phd_fam"/>
    <property type="match status" value="1"/>
</dbReference>
<sequence>MESYDVLYTRNNLSKLVARAEGGETIEITRRGKPVARLGPIPEEERPWTGRELVEWLEANPLPPSHHKTREEIDEIIREMREDDE</sequence>
<evidence type="ECO:0000256" key="2">
    <source>
        <dbReference type="RuleBase" id="RU362080"/>
    </source>
</evidence>
<dbReference type="SUPFAM" id="SSF143120">
    <property type="entry name" value="YefM-like"/>
    <property type="match status" value="1"/>
</dbReference>